<evidence type="ECO:0008006" key="6">
    <source>
        <dbReference type="Google" id="ProtNLM"/>
    </source>
</evidence>
<protein>
    <recommendedName>
        <fullName evidence="6">WD40-repeat-containing domain</fullName>
    </recommendedName>
</protein>
<keyword evidence="2" id="KW-0677">Repeat</keyword>
<dbReference type="PANTHER" id="PTHR19848:SF8">
    <property type="entry name" value="F-BOX AND WD REPEAT DOMAIN CONTAINING 7"/>
    <property type="match status" value="1"/>
</dbReference>
<dbReference type="EMBL" id="CAJJDM010000111">
    <property type="protein sequence ID" value="CAD8099084.1"/>
    <property type="molecule type" value="Genomic_DNA"/>
</dbReference>
<accession>A0A8S1P885</accession>
<feature type="repeat" description="WD" evidence="3">
    <location>
        <begin position="416"/>
        <end position="448"/>
    </location>
</feature>
<sequence>MQQLRHSIECTQIDHDHQQVQYVCIDPSCTQIEKGMCEVCRYGNHLQHSCIEVKQLDELVIKAYEQEKEQNNKIYKTSCQRIKLSIQLLQQKLQLIMQELKDICKMQREESLLELLVETYVKNEKLNLEEYNAVRDLVIGNLDCFFGQYFWKKEIYTNNFKTIQQYSDNLLKQTILFTEDISLFQQYGIQLCNVQIQEFKEYFKQQNSKYQDILNYNEILKKEQFNKIEPIEQFYKKQLQKISSVDFSNKLDLLAIGGSDKYVLIIDFKSANCQQELLISTQQVYSVRFSPDDKYLIAGGSKPFEIYCWIPNNWNLPPIILRGHTNYVYRLIFSEDSRFLLSSSADKTAILWNIDKKLQQQIYKGHTSNVYGCAISIKSNRIATIGGDEFIIVYDQLSANILHQWKGHQCEYGGSSINYLQNGQLMISSGYDGLIKLWNSNNYELIREFIGHSKNWIWSISISQNQELFGSICNDYTIKIWDIKQNKPILTLQNENNGAPGSEIILKQNQFVIATSTQSIKIWKLSQ</sequence>
<dbReference type="AlphaFoldDB" id="A0A8S1P885"/>
<dbReference type="PANTHER" id="PTHR19848">
    <property type="entry name" value="WD40 REPEAT PROTEIN"/>
    <property type="match status" value="1"/>
</dbReference>
<dbReference type="SMART" id="SM00320">
    <property type="entry name" value="WD40"/>
    <property type="match status" value="7"/>
</dbReference>
<dbReference type="InterPro" id="IPR001680">
    <property type="entry name" value="WD40_rpt"/>
</dbReference>
<feature type="repeat" description="WD" evidence="3">
    <location>
        <begin position="450"/>
        <end position="491"/>
    </location>
</feature>
<reference evidence="4" key="1">
    <citation type="submission" date="2021-01" db="EMBL/GenBank/DDBJ databases">
        <authorList>
            <consortium name="Genoscope - CEA"/>
            <person name="William W."/>
        </authorList>
    </citation>
    <scope>NUCLEOTIDE SEQUENCE</scope>
</reference>
<gene>
    <name evidence="4" type="ORF">PPRIM_AZ9-3.1.T1080160</name>
</gene>
<organism evidence="4 5">
    <name type="scientific">Paramecium primaurelia</name>
    <dbReference type="NCBI Taxonomy" id="5886"/>
    <lineage>
        <taxon>Eukaryota</taxon>
        <taxon>Sar</taxon>
        <taxon>Alveolata</taxon>
        <taxon>Ciliophora</taxon>
        <taxon>Intramacronucleata</taxon>
        <taxon>Oligohymenophorea</taxon>
        <taxon>Peniculida</taxon>
        <taxon>Parameciidae</taxon>
        <taxon>Paramecium</taxon>
    </lineage>
</organism>
<evidence type="ECO:0000313" key="4">
    <source>
        <dbReference type="EMBL" id="CAD8099084.1"/>
    </source>
</evidence>
<dbReference type="PROSITE" id="PS50082">
    <property type="entry name" value="WD_REPEATS_2"/>
    <property type="match status" value="3"/>
</dbReference>
<dbReference type="PROSITE" id="PS00678">
    <property type="entry name" value="WD_REPEATS_1"/>
    <property type="match status" value="1"/>
</dbReference>
<evidence type="ECO:0000256" key="3">
    <source>
        <dbReference type="PROSITE-ProRule" id="PRU00221"/>
    </source>
</evidence>
<evidence type="ECO:0000256" key="2">
    <source>
        <dbReference type="ARBA" id="ARBA00022737"/>
    </source>
</evidence>
<comment type="caution">
    <text evidence="4">The sequence shown here is derived from an EMBL/GenBank/DDBJ whole genome shotgun (WGS) entry which is preliminary data.</text>
</comment>
<proteinExistence type="predicted"/>
<dbReference type="OMA" id="WIWSISI"/>
<dbReference type="PROSITE" id="PS50294">
    <property type="entry name" value="WD_REPEATS_REGION"/>
    <property type="match status" value="1"/>
</dbReference>
<dbReference type="Proteomes" id="UP000688137">
    <property type="component" value="Unassembled WGS sequence"/>
</dbReference>
<evidence type="ECO:0000313" key="5">
    <source>
        <dbReference type="Proteomes" id="UP000688137"/>
    </source>
</evidence>
<evidence type="ECO:0000256" key="1">
    <source>
        <dbReference type="ARBA" id="ARBA00022574"/>
    </source>
</evidence>
<dbReference type="InterPro" id="IPR019775">
    <property type="entry name" value="WD40_repeat_CS"/>
</dbReference>
<keyword evidence="1 3" id="KW-0853">WD repeat</keyword>
<dbReference type="Pfam" id="PF00400">
    <property type="entry name" value="WD40"/>
    <property type="match status" value="5"/>
</dbReference>
<keyword evidence="5" id="KW-1185">Reference proteome</keyword>
<dbReference type="CDD" id="cd00200">
    <property type="entry name" value="WD40"/>
    <property type="match status" value="1"/>
</dbReference>
<name>A0A8S1P885_PARPR</name>
<feature type="repeat" description="WD" evidence="3">
    <location>
        <begin position="321"/>
        <end position="355"/>
    </location>
</feature>